<dbReference type="GO" id="GO:0008237">
    <property type="term" value="F:metallopeptidase activity"/>
    <property type="evidence" value="ECO:0007669"/>
    <property type="project" value="UniProtKB-KW"/>
</dbReference>
<dbReference type="Proteomes" id="UP000319771">
    <property type="component" value="Unassembled WGS sequence"/>
</dbReference>
<proteinExistence type="predicted"/>
<keyword evidence="3" id="KW-0378">Hydrolase</keyword>
<dbReference type="GO" id="GO:0004175">
    <property type="term" value="F:endopeptidase activity"/>
    <property type="evidence" value="ECO:0007669"/>
    <property type="project" value="UniProtKB-ARBA"/>
</dbReference>
<keyword evidence="1" id="KW-0812">Transmembrane</keyword>
<reference evidence="3 4" key="1">
    <citation type="journal article" date="2019" name="Nat. Microbiol.">
        <title>Mediterranean grassland soil C-N compound turnover is dependent on rainfall and depth, and is mediated by genomically divergent microorganisms.</title>
        <authorList>
            <person name="Diamond S."/>
            <person name="Andeer P.F."/>
            <person name="Li Z."/>
            <person name="Crits-Christoph A."/>
            <person name="Burstein D."/>
            <person name="Anantharaman K."/>
            <person name="Lane K.R."/>
            <person name="Thomas B.C."/>
            <person name="Pan C."/>
            <person name="Northen T.R."/>
            <person name="Banfield J.F."/>
        </authorList>
    </citation>
    <scope>NUCLEOTIDE SEQUENCE [LARGE SCALE GENOMIC DNA]</scope>
    <source>
        <strain evidence="3">WS_11</strain>
    </source>
</reference>
<feature type="transmembrane region" description="Helical" evidence="1">
    <location>
        <begin position="47"/>
        <end position="66"/>
    </location>
</feature>
<dbReference type="EMBL" id="VBPB01000067">
    <property type="protein sequence ID" value="TMQ73499.1"/>
    <property type="molecule type" value="Genomic_DNA"/>
</dbReference>
<feature type="domain" description="CAAX prenyl protease 2/Lysostaphin resistance protein A-like" evidence="2">
    <location>
        <begin position="134"/>
        <end position="219"/>
    </location>
</feature>
<dbReference type="Pfam" id="PF02517">
    <property type="entry name" value="Rce1-like"/>
    <property type="match status" value="1"/>
</dbReference>
<sequence length="255" mass="27880">MPTPLDHLLAILLAVLFPIRTALFGYRRLAAADPGDVPRLRMWLYRQGIAIQWVLAAMAVGLWIWRGRPWFALGLVPRATPGVLGVALGLLIGVGFVLAQRRKILADNEALERLRGKMRHIERLMPRTDQESRWFAGLSLTAGLCEELLYRGYLIWYLTSVMALLPAVVVASVVFGAGHSYQGPKGVAVTTMVGLFMSGVYVLTGSLFASMLIHALMDLYAGHMARAAFDREAEMVATVATDEALPLDAEAPPAP</sequence>
<dbReference type="PANTHER" id="PTHR43592:SF15">
    <property type="entry name" value="CAAX AMINO TERMINAL PROTEASE FAMILY PROTEIN"/>
    <property type="match status" value="1"/>
</dbReference>
<protein>
    <submittedName>
        <fullName evidence="3">CPBP family intramembrane metalloprotease</fullName>
    </submittedName>
</protein>
<feature type="transmembrane region" description="Helical" evidence="1">
    <location>
        <begin position="6"/>
        <end position="26"/>
    </location>
</feature>
<dbReference type="GO" id="GO:0006508">
    <property type="term" value="P:proteolysis"/>
    <property type="evidence" value="ECO:0007669"/>
    <property type="project" value="UniProtKB-KW"/>
</dbReference>
<keyword evidence="3" id="KW-0645">Protease</keyword>
<dbReference type="PANTHER" id="PTHR43592">
    <property type="entry name" value="CAAX AMINO TERMINAL PROTEASE"/>
    <property type="match status" value="1"/>
</dbReference>
<evidence type="ECO:0000256" key="1">
    <source>
        <dbReference type="SAM" id="Phobius"/>
    </source>
</evidence>
<keyword evidence="1" id="KW-0472">Membrane</keyword>
<keyword evidence="3" id="KW-0482">Metalloprotease</keyword>
<accession>A0A538UCP7</accession>
<name>A0A538UCP7_UNCEI</name>
<dbReference type="AlphaFoldDB" id="A0A538UCP7"/>
<gene>
    <name evidence="3" type="ORF">E6K81_04495</name>
</gene>
<feature type="transmembrane region" description="Helical" evidence="1">
    <location>
        <begin position="195"/>
        <end position="216"/>
    </location>
</feature>
<organism evidence="3 4">
    <name type="scientific">Eiseniibacteriota bacterium</name>
    <dbReference type="NCBI Taxonomy" id="2212470"/>
    <lineage>
        <taxon>Bacteria</taxon>
        <taxon>Candidatus Eiseniibacteriota</taxon>
    </lineage>
</organism>
<keyword evidence="1" id="KW-1133">Transmembrane helix</keyword>
<evidence type="ECO:0000259" key="2">
    <source>
        <dbReference type="Pfam" id="PF02517"/>
    </source>
</evidence>
<feature type="transmembrane region" description="Helical" evidence="1">
    <location>
        <begin position="78"/>
        <end position="99"/>
    </location>
</feature>
<evidence type="ECO:0000313" key="3">
    <source>
        <dbReference type="EMBL" id="TMQ73499.1"/>
    </source>
</evidence>
<dbReference type="InterPro" id="IPR003675">
    <property type="entry name" value="Rce1/LyrA-like_dom"/>
</dbReference>
<feature type="transmembrane region" description="Helical" evidence="1">
    <location>
        <begin position="154"/>
        <end position="175"/>
    </location>
</feature>
<evidence type="ECO:0000313" key="4">
    <source>
        <dbReference type="Proteomes" id="UP000319771"/>
    </source>
</evidence>
<comment type="caution">
    <text evidence="3">The sequence shown here is derived from an EMBL/GenBank/DDBJ whole genome shotgun (WGS) entry which is preliminary data.</text>
</comment>
<dbReference type="GO" id="GO:0080120">
    <property type="term" value="P:CAAX-box protein maturation"/>
    <property type="evidence" value="ECO:0007669"/>
    <property type="project" value="UniProtKB-ARBA"/>
</dbReference>